<dbReference type="OrthoDB" id="6080293at2"/>
<dbReference type="InterPro" id="IPR012451">
    <property type="entry name" value="DUF1656"/>
</dbReference>
<evidence type="ECO:0000256" key="2">
    <source>
        <dbReference type="ARBA" id="ARBA00022692"/>
    </source>
</evidence>
<evidence type="ECO:0000256" key="5">
    <source>
        <dbReference type="SAM" id="Phobius"/>
    </source>
</evidence>
<gene>
    <name evidence="6" type="ORF">ODI_00262</name>
    <name evidence="7" type="ORF">ODI_R0855</name>
</gene>
<keyword evidence="3 5" id="KW-1133">Transmembrane helix</keyword>
<evidence type="ECO:0000313" key="6">
    <source>
        <dbReference type="EMBL" id="SBT25163.1"/>
    </source>
</evidence>
<feature type="transmembrane region" description="Helical" evidence="5">
    <location>
        <begin position="6"/>
        <end position="26"/>
    </location>
</feature>
<evidence type="ECO:0008006" key="9">
    <source>
        <dbReference type="Google" id="ProtNLM"/>
    </source>
</evidence>
<keyword evidence="8" id="KW-1185">Reference proteome</keyword>
<evidence type="ECO:0000313" key="7">
    <source>
        <dbReference type="EMBL" id="SOE47462.1"/>
    </source>
</evidence>
<keyword evidence="2 5" id="KW-0812">Transmembrane</keyword>
<accession>A0A1C3K0X0</accession>
<dbReference type="AlphaFoldDB" id="A0A1C3K0X0"/>
<evidence type="ECO:0000256" key="1">
    <source>
        <dbReference type="ARBA" id="ARBA00022475"/>
    </source>
</evidence>
<name>A0A1C3K0X0_9BURK</name>
<dbReference type="STRING" id="1851544.ODI_00262"/>
<reference evidence="6 8" key="1">
    <citation type="submission" date="2016-06" db="EMBL/GenBank/DDBJ databases">
        <authorList>
            <person name="Kjaerup R.B."/>
            <person name="Dalgaard T.S."/>
            <person name="Juul-Madsen H.R."/>
        </authorList>
    </citation>
    <scope>NUCLEOTIDE SEQUENCE [LARGE SCALE GENOMIC DNA]</scope>
    <source>
        <strain evidence="6">Orrdi1</strain>
    </source>
</reference>
<dbReference type="Pfam" id="PF07869">
    <property type="entry name" value="DUF1656"/>
    <property type="match status" value="1"/>
</dbReference>
<keyword evidence="4 5" id="KW-0472">Membrane</keyword>
<keyword evidence="1" id="KW-1003">Cell membrane</keyword>
<evidence type="ECO:0000256" key="3">
    <source>
        <dbReference type="ARBA" id="ARBA00022989"/>
    </source>
</evidence>
<dbReference type="EMBL" id="FLRC01000015">
    <property type="protein sequence ID" value="SBT25163.1"/>
    <property type="molecule type" value="Genomic_DNA"/>
</dbReference>
<dbReference type="Proteomes" id="UP000078558">
    <property type="component" value="Chromosome I"/>
</dbReference>
<dbReference type="RefSeq" id="WP_067752634.1">
    <property type="nucleotide sequence ID" value="NZ_LT907988.1"/>
</dbReference>
<sequence length="72" mass="8095">MIGEFNLYGVYLPWLLVLAFATLLCAKLLRRVLARAGFYRHVWHPALFDLALFVVLLYAAAQVSPLILSSTS</sequence>
<proteinExistence type="predicted"/>
<dbReference type="KEGG" id="odi:ODI_R0855"/>
<evidence type="ECO:0000256" key="4">
    <source>
        <dbReference type="ARBA" id="ARBA00023136"/>
    </source>
</evidence>
<dbReference type="EMBL" id="LT907988">
    <property type="protein sequence ID" value="SOE47462.1"/>
    <property type="molecule type" value="Genomic_DNA"/>
</dbReference>
<protein>
    <recommendedName>
        <fullName evidence="9">DUF1656 domain-containing protein</fullName>
    </recommendedName>
</protein>
<reference evidence="7 8" key="2">
    <citation type="submission" date="2017-08" db="EMBL/GenBank/DDBJ databases">
        <authorList>
            <person name="de Groot N.N."/>
        </authorList>
    </citation>
    <scope>NUCLEOTIDE SEQUENCE [LARGE SCALE GENOMIC DNA]</scope>
    <source>
        <strain evidence="7">Orrdi1</strain>
    </source>
</reference>
<organism evidence="6 8">
    <name type="scientific">Orrella dioscoreae</name>
    <dbReference type="NCBI Taxonomy" id="1851544"/>
    <lineage>
        <taxon>Bacteria</taxon>
        <taxon>Pseudomonadati</taxon>
        <taxon>Pseudomonadota</taxon>
        <taxon>Betaproteobacteria</taxon>
        <taxon>Burkholderiales</taxon>
        <taxon>Alcaligenaceae</taxon>
        <taxon>Orrella</taxon>
    </lineage>
</organism>
<evidence type="ECO:0000313" key="8">
    <source>
        <dbReference type="Proteomes" id="UP000078558"/>
    </source>
</evidence>
<feature type="transmembrane region" description="Helical" evidence="5">
    <location>
        <begin position="47"/>
        <end position="68"/>
    </location>
</feature>